<reference evidence="2 3" key="1">
    <citation type="journal article" date="2015" name="Stand. Genomic Sci.">
        <title>Genomic Encyclopedia of Bacterial and Archaeal Type Strains, Phase III: the genomes of soil and plant-associated and newly described type strains.</title>
        <authorList>
            <person name="Whitman W.B."/>
            <person name="Woyke T."/>
            <person name="Klenk H.P."/>
            <person name="Zhou Y."/>
            <person name="Lilburn T.G."/>
            <person name="Beck B.J."/>
            <person name="De Vos P."/>
            <person name="Vandamme P."/>
            <person name="Eisen J.A."/>
            <person name="Garrity G."/>
            <person name="Hugenholtz P."/>
            <person name="Kyrpides N.C."/>
        </authorList>
    </citation>
    <scope>NUCLEOTIDE SEQUENCE [LARGE SCALE GENOMIC DNA]</scope>
    <source>
        <strain evidence="2 3">CV2</strain>
    </source>
</reference>
<keyword evidence="1" id="KW-1133">Transmembrane helix</keyword>
<gene>
    <name evidence="2" type="ORF">EV141_1587</name>
</gene>
<dbReference type="Proteomes" id="UP000293519">
    <property type="component" value="Unassembled WGS sequence"/>
</dbReference>
<name>A0A4Q7LMX3_9MICO</name>
<accession>A0A4Q7LMX3</accession>
<feature type="transmembrane region" description="Helical" evidence="1">
    <location>
        <begin position="252"/>
        <end position="271"/>
    </location>
</feature>
<dbReference type="GO" id="GO:0005886">
    <property type="term" value="C:plasma membrane"/>
    <property type="evidence" value="ECO:0007669"/>
    <property type="project" value="TreeGrafter"/>
</dbReference>
<comment type="caution">
    <text evidence="2">The sequence shown here is derived from an EMBL/GenBank/DDBJ whole genome shotgun (WGS) entry which is preliminary data.</text>
</comment>
<dbReference type="RefSeq" id="WP_241969171.1">
    <property type="nucleotide sequence ID" value="NZ_SGWW01000003.1"/>
</dbReference>
<evidence type="ECO:0000313" key="2">
    <source>
        <dbReference type="EMBL" id="RZS56135.1"/>
    </source>
</evidence>
<sequence length="366" mass="36853">MRARLRVVGAILREAAASAWAQPVASLVSVVIVAAMCASVLLTTGRTVGAEDAVLSTIDSTGTRSIVVRAEAASGLDSTVLDRLANVDGIEAALAFGPAIDTRATAFAGGAPVPVRTLWGGGLVDARGAPAIISPAWASPVAIDGLGLLDGTGGVASDDGRDYSIVGELAVPDYLAFLEPLVIAPQPDDSVGAVSVLVVIADTPDLVGAVAAATGSLLAVDDPTTVTLTTSEGIAQLRAIIEGQLGTFGRELVLVIFGISALLVAAILYGFTLLRRKDYGRRRALGASRSLIVTLVLLQMTMVAIVGAAFGTGAALTTLAATGDPLPGADFAGAVAVLAVVVAVIAALLPATVAARREPIRELRVP</sequence>
<dbReference type="GO" id="GO:0022857">
    <property type="term" value="F:transmembrane transporter activity"/>
    <property type="evidence" value="ECO:0007669"/>
    <property type="project" value="TreeGrafter"/>
</dbReference>
<proteinExistence type="predicted"/>
<dbReference type="PANTHER" id="PTHR30572:SF4">
    <property type="entry name" value="ABC TRANSPORTER PERMEASE YTRF"/>
    <property type="match status" value="1"/>
</dbReference>
<dbReference type="PANTHER" id="PTHR30572">
    <property type="entry name" value="MEMBRANE COMPONENT OF TRANSPORTER-RELATED"/>
    <property type="match status" value="1"/>
</dbReference>
<evidence type="ECO:0000256" key="1">
    <source>
        <dbReference type="SAM" id="Phobius"/>
    </source>
</evidence>
<evidence type="ECO:0000313" key="3">
    <source>
        <dbReference type="Proteomes" id="UP000293519"/>
    </source>
</evidence>
<keyword evidence="1" id="KW-0812">Transmembrane</keyword>
<feature type="transmembrane region" description="Helical" evidence="1">
    <location>
        <begin position="291"/>
        <end position="311"/>
    </location>
</feature>
<dbReference type="EMBL" id="SGWW01000003">
    <property type="protein sequence ID" value="RZS56135.1"/>
    <property type="molecule type" value="Genomic_DNA"/>
</dbReference>
<keyword evidence="3" id="KW-1185">Reference proteome</keyword>
<dbReference type="AlphaFoldDB" id="A0A4Q7LMX3"/>
<protein>
    <submittedName>
        <fullName evidence="2">Putative ABC transport system permease protein</fullName>
    </submittedName>
</protein>
<dbReference type="InterPro" id="IPR050250">
    <property type="entry name" value="Macrolide_Exporter_MacB"/>
</dbReference>
<keyword evidence="1" id="KW-0472">Membrane</keyword>
<feature type="transmembrane region" description="Helical" evidence="1">
    <location>
        <begin position="331"/>
        <end position="354"/>
    </location>
</feature>
<organism evidence="2 3">
    <name type="scientific">Microcella putealis</name>
    <dbReference type="NCBI Taxonomy" id="337005"/>
    <lineage>
        <taxon>Bacteria</taxon>
        <taxon>Bacillati</taxon>
        <taxon>Actinomycetota</taxon>
        <taxon>Actinomycetes</taxon>
        <taxon>Micrococcales</taxon>
        <taxon>Microbacteriaceae</taxon>
        <taxon>Microcella</taxon>
    </lineage>
</organism>